<feature type="transmembrane region" description="Helical" evidence="9">
    <location>
        <begin position="373"/>
        <end position="392"/>
    </location>
</feature>
<evidence type="ECO:0000256" key="3">
    <source>
        <dbReference type="ARBA" id="ARBA00022679"/>
    </source>
</evidence>
<keyword evidence="2" id="KW-1003">Cell membrane</keyword>
<feature type="transmembrane region" description="Helical" evidence="9">
    <location>
        <begin position="477"/>
        <end position="496"/>
    </location>
</feature>
<dbReference type="EMBL" id="CP002299">
    <property type="protein sequence ID" value="ADP82900.1"/>
    <property type="molecule type" value="Genomic_DNA"/>
</dbReference>
<dbReference type="GO" id="GO:0009103">
    <property type="term" value="P:lipopolysaccharide biosynthetic process"/>
    <property type="evidence" value="ECO:0007669"/>
    <property type="project" value="TreeGrafter"/>
</dbReference>
<feature type="transmembrane region" description="Helical" evidence="9">
    <location>
        <begin position="413"/>
        <end position="436"/>
    </location>
</feature>
<dbReference type="HOGENOM" id="CLU_005679_7_0_11"/>
<dbReference type="SUPFAM" id="SSF52266">
    <property type="entry name" value="SGNH hydrolase"/>
    <property type="match status" value="1"/>
</dbReference>
<keyword evidence="13" id="KW-1185">Reference proteome</keyword>
<dbReference type="InterPro" id="IPR043968">
    <property type="entry name" value="SGNH"/>
</dbReference>
<keyword evidence="6 9" id="KW-0472">Membrane</keyword>
<evidence type="ECO:0000313" key="12">
    <source>
        <dbReference type="EMBL" id="ADP82900.1"/>
    </source>
</evidence>
<feature type="compositionally biased region" description="Basic and acidic residues" evidence="8">
    <location>
        <begin position="1"/>
        <end position="19"/>
    </location>
</feature>
<sequence>MDGHPGGRDGEAEGEDRFAGRATGPARDEGDPAGPDRRGSAGLRDRADGTGPGRAARGPGDRARPGYGPAARTGRDQQEERAREDRPGRRAPGWDGEERRDPRRDAIARPGGGRRDDEWPPARRPDGDRRPVRWSDEPEGDDGFSPPTTPVPRGPRSRTGPSDRSEVIARRPDPTFTRRPVAALPPGRAAVPPARGEAAAEARTGGLALLDPKTAPPASYAIGPGDADTTGTFLAPIVHSPGLDGLRALAVLAVIAYHAGIPWVRGGLLGVDTFFVLSGFLITGLLVAEYRATRRIDLKDFWIRRFRRLLPAVLLLVLAVAAYARWLAAPSDVPKIRLDILATLFYVANWRFALSGQSYFDHFSAPSPLLHTWSLAVEEQFYVLWPLIVFLLMRHSARTADKWKQQRRKAQSAALSVAVLGAEASSLIGLALLLAGVDASKIYYGTEVRVQALLTGAALAVWRAQRKAGFTPRGKKVLGHAGGLALLAMIALWGTIDGQARGLYAGGFLGVAVIVGVLVAAIVEVPNSLVAKVLSIKPLTYIGKISYGLYLWHWPILQVLTASRTGLHGPVLLAARMGATAACTLLSFYLLENPIRRRQIRFPKPRLTVPAIVTAVVAVAVLATSTTASTARSPGDLDKLAAQVEGSNGTVPTGAAGATDEPPLKMLVAGDSLATTLVGSQFTTVAASMNVQVADASMLGCGVARLPTRKLNGIAGPTTTGCDQWPARFTTRVNQINPDVAVLLVGRWEVTDQLLNGVWTHVGEPKFDTYLAGQLDLAITTLSARGAKVVLFTTPAVAAREGPDGTQFPETKSERVAQFNKLLREAAGRHPGIASIADLNAVLTPGNQFTDHINGILTRDDGVHITAAGGRIVGQALLPAIVKLVGPTRTDRTPVVTATSPG</sequence>
<dbReference type="AlphaFoldDB" id="E3J1U2"/>
<evidence type="ECO:0000313" key="13">
    <source>
        <dbReference type="Proteomes" id="UP000002484"/>
    </source>
</evidence>
<evidence type="ECO:0000256" key="8">
    <source>
        <dbReference type="SAM" id="MobiDB-lite"/>
    </source>
</evidence>
<keyword evidence="7 12" id="KW-0012">Acyltransferase</keyword>
<feature type="transmembrane region" description="Helical" evidence="9">
    <location>
        <begin position="573"/>
        <end position="591"/>
    </location>
</feature>
<feature type="transmembrane region" description="Helical" evidence="9">
    <location>
        <begin position="309"/>
        <end position="328"/>
    </location>
</feature>
<keyword evidence="5 9" id="KW-1133">Transmembrane helix</keyword>
<dbReference type="eggNOG" id="COG2755">
    <property type="taxonomic scope" value="Bacteria"/>
</dbReference>
<dbReference type="Gene3D" id="3.40.50.1110">
    <property type="entry name" value="SGNH hydrolase"/>
    <property type="match status" value="1"/>
</dbReference>
<accession>E3J1U2</accession>
<dbReference type="InterPro" id="IPR050879">
    <property type="entry name" value="Acyltransferase_3"/>
</dbReference>
<dbReference type="eggNOG" id="COG1835">
    <property type="taxonomic scope" value="Bacteria"/>
</dbReference>
<dbReference type="Proteomes" id="UP000002484">
    <property type="component" value="Chromosome"/>
</dbReference>
<keyword evidence="3 12" id="KW-0808">Transferase</keyword>
<evidence type="ECO:0000259" key="10">
    <source>
        <dbReference type="Pfam" id="PF01757"/>
    </source>
</evidence>
<feature type="transmembrane region" description="Helical" evidence="9">
    <location>
        <begin position="270"/>
        <end position="288"/>
    </location>
</feature>
<dbReference type="GO" id="GO:0016747">
    <property type="term" value="F:acyltransferase activity, transferring groups other than amino-acyl groups"/>
    <property type="evidence" value="ECO:0007669"/>
    <property type="project" value="InterPro"/>
</dbReference>
<feature type="compositionally biased region" description="Basic and acidic residues" evidence="8">
    <location>
        <begin position="96"/>
        <end position="136"/>
    </location>
</feature>
<dbReference type="RefSeq" id="WP_013426018.1">
    <property type="nucleotide sequence ID" value="NC_014666.1"/>
</dbReference>
<feature type="compositionally biased region" description="Basic and acidic residues" evidence="8">
    <location>
        <begin position="73"/>
        <end position="88"/>
    </location>
</feature>
<reference evidence="12 13" key="1">
    <citation type="submission" date="2010-10" db="EMBL/GenBank/DDBJ databases">
        <title>Complete sequence of Frankia sp. EuI1c.</title>
        <authorList>
            <consortium name="US DOE Joint Genome Institute"/>
            <person name="Lucas S."/>
            <person name="Copeland A."/>
            <person name="Lapidus A."/>
            <person name="Cheng J.-F."/>
            <person name="Bruce D."/>
            <person name="Goodwin L."/>
            <person name="Pitluck S."/>
            <person name="Chertkov O."/>
            <person name="Detter J.C."/>
            <person name="Han C."/>
            <person name="Tapia R."/>
            <person name="Land M."/>
            <person name="Hauser L."/>
            <person name="Jeffries C."/>
            <person name="Kyrpides N."/>
            <person name="Ivanova N."/>
            <person name="Mikhailova N."/>
            <person name="Beauchemin N."/>
            <person name="Sen A."/>
            <person name="Sur S.A."/>
            <person name="Gtari M."/>
            <person name="Wall L."/>
            <person name="Tisa L."/>
            <person name="Woyke T."/>
        </authorList>
    </citation>
    <scope>NUCLEOTIDE SEQUENCE [LARGE SCALE GENOMIC DNA]</scope>
    <source>
        <strain evidence="13">DSM 45817 / CECT 9037 / EuI1c</strain>
    </source>
</reference>
<dbReference type="STRING" id="298654.FraEuI1c_4910"/>
<feature type="domain" description="Acyltransferase 3" evidence="10">
    <location>
        <begin position="242"/>
        <end position="589"/>
    </location>
</feature>
<dbReference type="GO" id="GO:0005886">
    <property type="term" value="C:plasma membrane"/>
    <property type="evidence" value="ECO:0007669"/>
    <property type="project" value="UniProtKB-SubCell"/>
</dbReference>
<dbReference type="InParanoid" id="E3J1U2"/>
<feature type="domain" description="SGNH" evidence="11">
    <location>
        <begin position="655"/>
        <end position="878"/>
    </location>
</feature>
<dbReference type="InterPro" id="IPR002656">
    <property type="entry name" value="Acyl_transf_3_dom"/>
</dbReference>
<feature type="transmembrane region" description="Helical" evidence="9">
    <location>
        <begin position="607"/>
        <end position="624"/>
    </location>
</feature>
<feature type="compositionally biased region" description="Basic and acidic residues" evidence="8">
    <location>
        <begin position="161"/>
        <end position="173"/>
    </location>
</feature>
<dbReference type="PANTHER" id="PTHR23028">
    <property type="entry name" value="ACETYLTRANSFERASE"/>
    <property type="match status" value="1"/>
</dbReference>
<dbReference type="Pfam" id="PF01757">
    <property type="entry name" value="Acyl_transf_3"/>
    <property type="match status" value="1"/>
</dbReference>
<evidence type="ECO:0000256" key="7">
    <source>
        <dbReference type="ARBA" id="ARBA00023315"/>
    </source>
</evidence>
<gene>
    <name evidence="12" type="ordered locus">FraEuI1c_4910</name>
</gene>
<evidence type="ECO:0000256" key="2">
    <source>
        <dbReference type="ARBA" id="ARBA00022475"/>
    </source>
</evidence>
<name>E3J1U2_PSEI1</name>
<dbReference type="PANTHER" id="PTHR23028:SF53">
    <property type="entry name" value="ACYL_TRANSF_3 DOMAIN-CONTAINING PROTEIN"/>
    <property type="match status" value="1"/>
</dbReference>
<feature type="transmembrane region" description="Helical" evidence="9">
    <location>
        <begin position="502"/>
        <end position="523"/>
    </location>
</feature>
<keyword evidence="4 9" id="KW-0812">Transmembrane</keyword>
<dbReference type="Pfam" id="PF19040">
    <property type="entry name" value="SGNH"/>
    <property type="match status" value="1"/>
</dbReference>
<evidence type="ECO:0000256" key="5">
    <source>
        <dbReference type="ARBA" id="ARBA00022989"/>
    </source>
</evidence>
<proteinExistence type="predicted"/>
<evidence type="ECO:0000256" key="1">
    <source>
        <dbReference type="ARBA" id="ARBA00004651"/>
    </source>
</evidence>
<comment type="subcellular location">
    <subcellularLocation>
        <location evidence="1">Cell membrane</location>
        <topology evidence="1">Multi-pass membrane protein</topology>
    </subcellularLocation>
</comment>
<evidence type="ECO:0000256" key="9">
    <source>
        <dbReference type="SAM" id="Phobius"/>
    </source>
</evidence>
<feature type="region of interest" description="Disordered" evidence="8">
    <location>
        <begin position="1"/>
        <end position="193"/>
    </location>
</feature>
<evidence type="ECO:0000256" key="6">
    <source>
        <dbReference type="ARBA" id="ARBA00023136"/>
    </source>
</evidence>
<feature type="compositionally biased region" description="Basic and acidic residues" evidence="8">
    <location>
        <begin position="26"/>
        <end position="48"/>
    </location>
</feature>
<organism evidence="12 13">
    <name type="scientific">Pseudofrankia inefficax (strain DSM 45817 / CECT 9037 / DDB 130130 / EuI1c)</name>
    <name type="common">Frankia inefficax</name>
    <dbReference type="NCBI Taxonomy" id="298654"/>
    <lineage>
        <taxon>Bacteria</taxon>
        <taxon>Bacillati</taxon>
        <taxon>Actinomycetota</taxon>
        <taxon>Actinomycetes</taxon>
        <taxon>Frankiales</taxon>
        <taxon>Frankiaceae</taxon>
        <taxon>Pseudofrankia</taxon>
    </lineage>
</organism>
<protein>
    <submittedName>
        <fullName evidence="12">Acyltransferase 3</fullName>
    </submittedName>
</protein>
<dbReference type="KEGG" id="fri:FraEuI1c_4910"/>
<feature type="compositionally biased region" description="Low complexity" evidence="8">
    <location>
        <begin position="178"/>
        <end position="193"/>
    </location>
</feature>
<evidence type="ECO:0000259" key="11">
    <source>
        <dbReference type="Pfam" id="PF19040"/>
    </source>
</evidence>
<dbReference type="InterPro" id="IPR036514">
    <property type="entry name" value="SGNH_hydro_sf"/>
</dbReference>
<evidence type="ECO:0000256" key="4">
    <source>
        <dbReference type="ARBA" id="ARBA00022692"/>
    </source>
</evidence>